<comment type="caution">
    <text evidence="1">The sequence shown here is derived from an EMBL/GenBank/DDBJ whole genome shotgun (WGS) entry which is preliminary data.</text>
</comment>
<keyword evidence="2" id="KW-1185">Reference proteome</keyword>
<reference evidence="1" key="1">
    <citation type="submission" date="2020-05" db="EMBL/GenBank/DDBJ databases">
        <title>Mycena genomes resolve the evolution of fungal bioluminescence.</title>
        <authorList>
            <person name="Tsai I.J."/>
        </authorList>
    </citation>
    <scope>NUCLEOTIDE SEQUENCE</scope>
    <source>
        <strain evidence="1">171206Taipei</strain>
    </source>
</reference>
<accession>A0A8H6SK13</accession>
<evidence type="ECO:0000313" key="1">
    <source>
        <dbReference type="EMBL" id="KAF7301048.1"/>
    </source>
</evidence>
<dbReference type="GeneID" id="59345920"/>
<dbReference type="EMBL" id="JACAZF010000006">
    <property type="protein sequence ID" value="KAF7301048.1"/>
    <property type="molecule type" value="Genomic_DNA"/>
</dbReference>
<dbReference type="RefSeq" id="XP_037219048.1">
    <property type="nucleotide sequence ID" value="XM_037363404.1"/>
</dbReference>
<dbReference type="OrthoDB" id="3059863at2759"/>
<dbReference type="Proteomes" id="UP000636479">
    <property type="component" value="Unassembled WGS sequence"/>
</dbReference>
<sequence length="364" mass="42494">MVSRRTRKVLRPILFRRVRWQPFPGQLEFIPDSLIPFIQVFTLCGDAIALAPHLPLDYPGIVEILRQQLPTFVVLHTFILGKYMYGGLWTELVDALSAAPMITTLDFLSRWEMRKTTLPPYLLDDNFVSPPFRTINYPFPTCVTGIRNYASLSRRTRIVLETEGANLRRLTSACHTTLEHLTIPGELFILAIDVALDWSHLRELVLQEADFPSLRAFSVWYVIPTEDDLYSEDSLLESIPRKFPLLENLVVNRLWHHTSLALKDRWDPAPRFRRLLSRLRHLKHLSLNVDHPERFRRRPFYRLDDPELEAHVEHLAALVIEIVSLCPTLQRVSMYRELGDNVAVYWQHWEVIRSDDGSVTLQPF</sequence>
<protein>
    <submittedName>
        <fullName evidence="1">Uncharacterized protein</fullName>
    </submittedName>
</protein>
<organism evidence="1 2">
    <name type="scientific">Mycena indigotica</name>
    <dbReference type="NCBI Taxonomy" id="2126181"/>
    <lineage>
        <taxon>Eukaryota</taxon>
        <taxon>Fungi</taxon>
        <taxon>Dikarya</taxon>
        <taxon>Basidiomycota</taxon>
        <taxon>Agaricomycotina</taxon>
        <taxon>Agaricomycetes</taxon>
        <taxon>Agaricomycetidae</taxon>
        <taxon>Agaricales</taxon>
        <taxon>Marasmiineae</taxon>
        <taxon>Mycenaceae</taxon>
        <taxon>Mycena</taxon>
    </lineage>
</organism>
<name>A0A8H6SK13_9AGAR</name>
<proteinExistence type="predicted"/>
<gene>
    <name evidence="1" type="ORF">MIND_00668700</name>
</gene>
<dbReference type="AlphaFoldDB" id="A0A8H6SK13"/>
<evidence type="ECO:0000313" key="2">
    <source>
        <dbReference type="Proteomes" id="UP000636479"/>
    </source>
</evidence>